<dbReference type="Pfam" id="PF14238">
    <property type="entry name" value="DUF4340"/>
    <property type="match status" value="1"/>
</dbReference>
<dbReference type="InterPro" id="IPR025641">
    <property type="entry name" value="DUF4340"/>
</dbReference>
<keyword evidence="3" id="KW-1185">Reference proteome</keyword>
<evidence type="ECO:0000259" key="1">
    <source>
        <dbReference type="Pfam" id="PF14238"/>
    </source>
</evidence>
<gene>
    <name evidence="2" type="ORF">NM961_13615</name>
</gene>
<proteinExistence type="predicted"/>
<dbReference type="EMBL" id="JANFQO010000012">
    <property type="protein sequence ID" value="MCQ4165753.1"/>
    <property type="molecule type" value="Genomic_DNA"/>
</dbReference>
<dbReference type="RefSeq" id="WP_255914944.1">
    <property type="nucleotide sequence ID" value="NZ_JANFQO010000012.1"/>
</dbReference>
<evidence type="ECO:0000313" key="2">
    <source>
        <dbReference type="EMBL" id="MCQ4165753.1"/>
    </source>
</evidence>
<sequence>MRRRQRQNLLLALITGIAAALVWWVVQREQQTRPAPLTSLDAAAVRRLSVRSAHKPPRRFERAADGSWWMREPYDLPAHADAVARLLAIASARPRTPPQPRDPAKVGLDPPQAVLELDGERLEFGLTDAINGDRYVRSAAGIALVPDRFSAWLLAPAESELDHRLAAPLGGVREVRVDGLARPELAAAWGRVATSQVGAAEAAPAAGAVQVELLGDAGQAVRYTVWRREDGRYAALRAEPALLYPLEEAQLQFLLPPALAASTEPAVR</sequence>
<dbReference type="Proteomes" id="UP001165498">
    <property type="component" value="Unassembled WGS sequence"/>
</dbReference>
<organism evidence="2 3">
    <name type="scientific">Tahibacter harae</name>
    <dbReference type="NCBI Taxonomy" id="2963937"/>
    <lineage>
        <taxon>Bacteria</taxon>
        <taxon>Pseudomonadati</taxon>
        <taxon>Pseudomonadota</taxon>
        <taxon>Gammaproteobacteria</taxon>
        <taxon>Lysobacterales</taxon>
        <taxon>Rhodanobacteraceae</taxon>
        <taxon>Tahibacter</taxon>
    </lineage>
</organism>
<comment type="caution">
    <text evidence="2">The sequence shown here is derived from an EMBL/GenBank/DDBJ whole genome shotgun (WGS) entry which is preliminary data.</text>
</comment>
<accession>A0ABT1QU02</accession>
<feature type="domain" description="DUF4340" evidence="1">
    <location>
        <begin position="68"/>
        <end position="164"/>
    </location>
</feature>
<reference evidence="2" key="1">
    <citation type="submission" date="2022-07" db="EMBL/GenBank/DDBJ databases">
        <title>Tahibacter sp., a new gammaproteobacterium isolated from the silt sample collected at pig farm.</title>
        <authorList>
            <person name="Chen H."/>
        </authorList>
    </citation>
    <scope>NUCLEOTIDE SEQUENCE</scope>
    <source>
        <strain evidence="2">P2K</strain>
    </source>
</reference>
<protein>
    <submittedName>
        <fullName evidence="2">DUF4340 domain-containing protein</fullName>
    </submittedName>
</protein>
<name>A0ABT1QU02_9GAMM</name>
<evidence type="ECO:0000313" key="3">
    <source>
        <dbReference type="Proteomes" id="UP001165498"/>
    </source>
</evidence>